<keyword evidence="2" id="KW-1185">Reference proteome</keyword>
<sequence length="78" mass="8733">MKVTMLYYDEDNPLLLQQQVLSGLKQSAKGRVIIPNEEKQGKIIIAILDGEVKVLNSLGDRAFAAFDLEKHISFDDEA</sequence>
<reference evidence="2" key="1">
    <citation type="journal article" date="2019" name="Int. J. Syst. Evol. Microbiol.">
        <title>The Global Catalogue of Microorganisms (GCM) 10K type strain sequencing project: providing services to taxonomists for standard genome sequencing and annotation.</title>
        <authorList>
            <consortium name="The Broad Institute Genomics Platform"/>
            <consortium name="The Broad Institute Genome Sequencing Center for Infectious Disease"/>
            <person name="Wu L."/>
            <person name="Ma J."/>
        </authorList>
    </citation>
    <scope>NUCLEOTIDE SEQUENCE [LARGE SCALE GENOMIC DNA]</scope>
    <source>
        <strain evidence="2">CGMCC 1.10131</strain>
    </source>
</reference>
<gene>
    <name evidence="1" type="ORF">GCM10007414_33440</name>
</gene>
<dbReference type="InterPro" id="IPR014271">
    <property type="entry name" value="CHP02922"/>
</dbReference>
<evidence type="ECO:0000313" key="2">
    <source>
        <dbReference type="Proteomes" id="UP000651977"/>
    </source>
</evidence>
<dbReference type="Pfam" id="PF09558">
    <property type="entry name" value="DUF2375"/>
    <property type="match status" value="1"/>
</dbReference>
<dbReference type="Proteomes" id="UP000651977">
    <property type="component" value="Unassembled WGS sequence"/>
</dbReference>
<name>A0ABQ1I6I5_9ALTE</name>
<organism evidence="1 2">
    <name type="scientific">Agarivorans gilvus</name>
    <dbReference type="NCBI Taxonomy" id="680279"/>
    <lineage>
        <taxon>Bacteria</taxon>
        <taxon>Pseudomonadati</taxon>
        <taxon>Pseudomonadota</taxon>
        <taxon>Gammaproteobacteria</taxon>
        <taxon>Alteromonadales</taxon>
        <taxon>Alteromonadaceae</taxon>
        <taxon>Agarivorans</taxon>
    </lineage>
</organism>
<evidence type="ECO:0000313" key="1">
    <source>
        <dbReference type="EMBL" id="GGB17339.1"/>
    </source>
</evidence>
<dbReference type="EMBL" id="BMDY01000024">
    <property type="protein sequence ID" value="GGB17339.1"/>
    <property type="molecule type" value="Genomic_DNA"/>
</dbReference>
<dbReference type="RefSeq" id="WP_055733921.1">
    <property type="nucleotide sequence ID" value="NZ_BMDY01000024.1"/>
</dbReference>
<dbReference type="NCBIfam" id="TIGR02922">
    <property type="entry name" value="TIGR02922 family protein"/>
    <property type="match status" value="1"/>
</dbReference>
<protein>
    <submittedName>
        <fullName evidence="1">TIGR02922 family protein</fullName>
    </submittedName>
</protein>
<proteinExistence type="predicted"/>
<accession>A0ABQ1I6I5</accession>
<comment type="caution">
    <text evidence="1">The sequence shown here is derived from an EMBL/GenBank/DDBJ whole genome shotgun (WGS) entry which is preliminary data.</text>
</comment>